<keyword evidence="2" id="KW-0012">Acyltransferase</keyword>
<dbReference type="PROSITE" id="PS51186">
    <property type="entry name" value="GNAT"/>
    <property type="match status" value="1"/>
</dbReference>
<dbReference type="SUPFAM" id="SSF55729">
    <property type="entry name" value="Acyl-CoA N-acyltransferases (Nat)"/>
    <property type="match status" value="1"/>
</dbReference>
<keyword evidence="5" id="KW-1185">Reference proteome</keyword>
<evidence type="ECO:0000256" key="1">
    <source>
        <dbReference type="ARBA" id="ARBA00022679"/>
    </source>
</evidence>
<feature type="domain" description="N-acetyltransferase" evidence="3">
    <location>
        <begin position="23"/>
        <end position="162"/>
    </location>
</feature>
<accession>A0A7W3J5Q8</accession>
<organism evidence="4 5">
    <name type="scientific">Promicromonospora sukumoe</name>
    <dbReference type="NCBI Taxonomy" id="88382"/>
    <lineage>
        <taxon>Bacteria</taxon>
        <taxon>Bacillati</taxon>
        <taxon>Actinomycetota</taxon>
        <taxon>Actinomycetes</taxon>
        <taxon>Micrococcales</taxon>
        <taxon>Promicromonosporaceae</taxon>
        <taxon>Promicromonospora</taxon>
    </lineage>
</organism>
<dbReference type="PANTHER" id="PTHR43877">
    <property type="entry name" value="AMINOALKYLPHOSPHONATE N-ACETYLTRANSFERASE-RELATED-RELATED"/>
    <property type="match status" value="1"/>
</dbReference>
<sequence>MSDFHVRASTPDDAVGIAAVHWTTRRAMFEDLLPPEHWKTETLGTRTEGWMRILAAGNKALVAEVGDKIVGFAMKNPSGPHLGQPPAKPIELHELYVDPEFHGTNVGHALLENILPPGTSAQVWTFASNPRARKFLQRAGFLPDGVTATDPDTDLLEVRLVR</sequence>
<evidence type="ECO:0000313" key="5">
    <source>
        <dbReference type="Proteomes" id="UP000540568"/>
    </source>
</evidence>
<comment type="caution">
    <text evidence="4">The sequence shown here is derived from an EMBL/GenBank/DDBJ whole genome shotgun (WGS) entry which is preliminary data.</text>
</comment>
<dbReference type="PANTHER" id="PTHR43877:SF1">
    <property type="entry name" value="ACETYLTRANSFERASE"/>
    <property type="match status" value="1"/>
</dbReference>
<gene>
    <name evidence="4" type="ORF">FHX71_000733</name>
</gene>
<dbReference type="InterPro" id="IPR050832">
    <property type="entry name" value="Bact_Acetyltransf"/>
</dbReference>
<proteinExistence type="predicted"/>
<name>A0A7W3J5Q8_9MICO</name>
<dbReference type="RefSeq" id="WP_182614469.1">
    <property type="nucleotide sequence ID" value="NZ_BAAATF010000002.1"/>
</dbReference>
<dbReference type="GO" id="GO:0016747">
    <property type="term" value="F:acyltransferase activity, transferring groups other than amino-acyl groups"/>
    <property type="evidence" value="ECO:0007669"/>
    <property type="project" value="InterPro"/>
</dbReference>
<reference evidence="4 5" key="1">
    <citation type="submission" date="2020-07" db="EMBL/GenBank/DDBJ databases">
        <title>Sequencing the genomes of 1000 actinobacteria strains.</title>
        <authorList>
            <person name="Klenk H.-P."/>
        </authorList>
    </citation>
    <scope>NUCLEOTIDE SEQUENCE [LARGE SCALE GENOMIC DNA]</scope>
    <source>
        <strain evidence="4 5">DSM 44121</strain>
    </source>
</reference>
<dbReference type="Pfam" id="PF00583">
    <property type="entry name" value="Acetyltransf_1"/>
    <property type="match status" value="1"/>
</dbReference>
<dbReference type="EMBL" id="JACGWV010000001">
    <property type="protein sequence ID" value="MBA8806791.1"/>
    <property type="molecule type" value="Genomic_DNA"/>
</dbReference>
<dbReference type="InterPro" id="IPR016181">
    <property type="entry name" value="Acyl_CoA_acyltransferase"/>
</dbReference>
<evidence type="ECO:0000313" key="4">
    <source>
        <dbReference type="EMBL" id="MBA8806791.1"/>
    </source>
</evidence>
<dbReference type="Gene3D" id="3.40.630.30">
    <property type="match status" value="1"/>
</dbReference>
<keyword evidence="1 4" id="KW-0808">Transferase</keyword>
<dbReference type="Proteomes" id="UP000540568">
    <property type="component" value="Unassembled WGS sequence"/>
</dbReference>
<evidence type="ECO:0000259" key="3">
    <source>
        <dbReference type="PROSITE" id="PS51186"/>
    </source>
</evidence>
<dbReference type="AlphaFoldDB" id="A0A7W3J5Q8"/>
<dbReference type="CDD" id="cd04301">
    <property type="entry name" value="NAT_SF"/>
    <property type="match status" value="1"/>
</dbReference>
<protein>
    <submittedName>
        <fullName evidence="4">GNAT superfamily N-acetyltransferase</fullName>
    </submittedName>
</protein>
<dbReference type="InterPro" id="IPR000182">
    <property type="entry name" value="GNAT_dom"/>
</dbReference>
<evidence type="ECO:0000256" key="2">
    <source>
        <dbReference type="ARBA" id="ARBA00023315"/>
    </source>
</evidence>